<dbReference type="Proteomes" id="UP000054251">
    <property type="component" value="Unassembled WGS sequence"/>
</dbReference>
<reference evidence="1 2" key="1">
    <citation type="submission" date="2015-11" db="EMBL/GenBank/DDBJ databases">
        <title>The genome of Debaryomyces fabryi.</title>
        <authorList>
            <person name="Tafer H."/>
            <person name="Lopandic K."/>
        </authorList>
    </citation>
    <scope>NUCLEOTIDE SEQUENCE [LARGE SCALE GENOMIC DNA]</scope>
    <source>
        <strain evidence="1 2">CBS 789</strain>
    </source>
</reference>
<keyword evidence="2" id="KW-1185">Reference proteome</keyword>
<dbReference type="RefSeq" id="XP_015470272.1">
    <property type="nucleotide sequence ID" value="XM_015608871.1"/>
</dbReference>
<name>A0A0V1Q734_9ASCO</name>
<protein>
    <recommendedName>
        <fullName evidence="3">F-box domain-containing protein</fullName>
    </recommendedName>
</protein>
<proteinExistence type="predicted"/>
<evidence type="ECO:0008006" key="3">
    <source>
        <dbReference type="Google" id="ProtNLM"/>
    </source>
</evidence>
<accession>A0A0V1Q734</accession>
<evidence type="ECO:0000313" key="1">
    <source>
        <dbReference type="EMBL" id="KSA04170.1"/>
    </source>
</evidence>
<dbReference type="EMBL" id="LMYN01000001">
    <property type="protein sequence ID" value="KSA04170.1"/>
    <property type="molecule type" value="Genomic_DNA"/>
</dbReference>
<gene>
    <name evidence="1" type="ORF">AC631_00041</name>
</gene>
<evidence type="ECO:0000313" key="2">
    <source>
        <dbReference type="Proteomes" id="UP000054251"/>
    </source>
</evidence>
<dbReference type="OrthoDB" id="4024240at2759"/>
<comment type="caution">
    <text evidence="1">The sequence shown here is derived from an EMBL/GenBank/DDBJ whole genome shotgun (WGS) entry which is preliminary data.</text>
</comment>
<dbReference type="SUPFAM" id="SSF52047">
    <property type="entry name" value="RNI-like"/>
    <property type="match status" value="1"/>
</dbReference>
<sequence length="658" mass="76471">MLLEYGIDKKGPREANTKIPFESKVDSCSNSDQHDLYRPRSSHSIDELMKYLNKEQISKQAKTLTLDKLPFEIRLKIANQLSQFDCLSLLRTNRAMYSSTIPRLYQHIIVDQHYSQFNKEYDFRHYISIDGFNECEDFSCSYIKSPYNFKRFLHHYIKLHQSLEDDTTNYNKFGPNVTYPFIRKIQCIDLPDSLNVYDYELNDNLSVFFGKLTHLKELIWLNDNFRLEYLEMLPNYQSITTLVLNIKFSNYLTELHSPSRMEYDSDHSDVGETATARPLKFPNLINFQIRPFQNSNRLIKIINNLLISCKPDIISEHLKILKLSRFDKDISVLVPPFQNLVTNSEISELNELDLGTIQSLFVRSELKYLNSLSILLFNNCLLTPEDSHTLINSVNLANLKTLELKNVSEYQKIQATISNRDELINHLKTSFIVKIAPYLSTLLHLCIDYRESLTDSVPEFLKLISSDKLKSLDLTIRYNQSKLKSFDDDINEFYGAYSNAIISGNKYETLVKLSIETKEENAFCDLSIPIPSNFFYEELSNCLNLKSLRINPSDINNSDKVAKLISSLPKLTKLDVFGSHAGGAPHLGLEMVHPTVYDEWFRVQHAAILYLQYNKHLKYIRINKCIFECQGDLVQVTPRDGIDRWFNECVRVGYKIDV</sequence>
<dbReference type="AlphaFoldDB" id="A0A0V1Q734"/>
<dbReference type="GeneID" id="26837050"/>
<organism evidence="1 2">
    <name type="scientific">Debaryomyces fabryi</name>
    <dbReference type="NCBI Taxonomy" id="58627"/>
    <lineage>
        <taxon>Eukaryota</taxon>
        <taxon>Fungi</taxon>
        <taxon>Dikarya</taxon>
        <taxon>Ascomycota</taxon>
        <taxon>Saccharomycotina</taxon>
        <taxon>Pichiomycetes</taxon>
        <taxon>Debaryomycetaceae</taxon>
        <taxon>Debaryomyces</taxon>
    </lineage>
</organism>